<dbReference type="Pfam" id="PF00089">
    <property type="entry name" value="Trypsin"/>
    <property type="match status" value="1"/>
</dbReference>
<dbReference type="Gene3D" id="2.40.10.10">
    <property type="entry name" value="Trypsin-like serine proteases"/>
    <property type="match status" value="2"/>
</dbReference>
<feature type="non-terminal residue" evidence="3">
    <location>
        <position position="129"/>
    </location>
</feature>
<evidence type="ECO:0000313" key="3">
    <source>
        <dbReference type="EMBL" id="KOB65165.1"/>
    </source>
</evidence>
<dbReference type="EMBL" id="JTDY01007484">
    <property type="protein sequence ID" value="KOB65165.1"/>
    <property type="molecule type" value="Genomic_DNA"/>
</dbReference>
<dbReference type="PANTHER" id="PTHR24252">
    <property type="entry name" value="ACROSIN-RELATED"/>
    <property type="match status" value="1"/>
</dbReference>
<dbReference type="InterPro" id="IPR001254">
    <property type="entry name" value="Trypsin_dom"/>
</dbReference>
<evidence type="ECO:0000313" key="4">
    <source>
        <dbReference type="Proteomes" id="UP000037510"/>
    </source>
</evidence>
<gene>
    <name evidence="3" type="ORF">OBRU01_22998</name>
</gene>
<keyword evidence="4" id="KW-1185">Reference proteome</keyword>
<organism evidence="3 4">
    <name type="scientific">Operophtera brumata</name>
    <name type="common">Winter moth</name>
    <name type="synonym">Phalaena brumata</name>
    <dbReference type="NCBI Taxonomy" id="104452"/>
    <lineage>
        <taxon>Eukaryota</taxon>
        <taxon>Metazoa</taxon>
        <taxon>Ecdysozoa</taxon>
        <taxon>Arthropoda</taxon>
        <taxon>Hexapoda</taxon>
        <taxon>Insecta</taxon>
        <taxon>Pterygota</taxon>
        <taxon>Neoptera</taxon>
        <taxon>Endopterygota</taxon>
        <taxon>Lepidoptera</taxon>
        <taxon>Glossata</taxon>
        <taxon>Ditrysia</taxon>
        <taxon>Geometroidea</taxon>
        <taxon>Geometridae</taxon>
        <taxon>Larentiinae</taxon>
        <taxon>Operophtera</taxon>
    </lineage>
</organism>
<accession>A0A0L7KPZ8</accession>
<comment type="caution">
    <text evidence="3">The sequence shown here is derived from an EMBL/GenBank/DDBJ whole genome shotgun (WGS) entry which is preliminary data.</text>
</comment>
<dbReference type="STRING" id="104452.A0A0L7KPZ8"/>
<dbReference type="AlphaFoldDB" id="A0A0L7KPZ8"/>
<keyword evidence="1" id="KW-1015">Disulfide bond</keyword>
<protein>
    <submittedName>
        <fullName evidence="3">Hemolymph proteinase 9</fullName>
    </submittedName>
</protein>
<dbReference type="GO" id="GO:0004252">
    <property type="term" value="F:serine-type endopeptidase activity"/>
    <property type="evidence" value="ECO:0007669"/>
    <property type="project" value="InterPro"/>
</dbReference>
<dbReference type="Proteomes" id="UP000037510">
    <property type="component" value="Unassembled WGS sequence"/>
</dbReference>
<dbReference type="InterPro" id="IPR043504">
    <property type="entry name" value="Peptidase_S1_PA_chymotrypsin"/>
</dbReference>
<dbReference type="PROSITE" id="PS50240">
    <property type="entry name" value="TRYPSIN_DOM"/>
    <property type="match status" value="1"/>
</dbReference>
<dbReference type="SMART" id="SM00020">
    <property type="entry name" value="Tryp_SPc"/>
    <property type="match status" value="1"/>
</dbReference>
<evidence type="ECO:0000256" key="1">
    <source>
        <dbReference type="ARBA" id="ARBA00023157"/>
    </source>
</evidence>
<dbReference type="PANTHER" id="PTHR24252:SF7">
    <property type="entry name" value="HYALIN"/>
    <property type="match status" value="1"/>
</dbReference>
<feature type="non-terminal residue" evidence="3">
    <location>
        <position position="1"/>
    </location>
</feature>
<dbReference type="GO" id="GO:0006508">
    <property type="term" value="P:proteolysis"/>
    <property type="evidence" value="ECO:0007669"/>
    <property type="project" value="InterPro"/>
</dbReference>
<sequence length="129" mass="14334">DGDIASGYVSSDVNISKIIVHPQYKPPKKYFDIALMELAYEVHFTYRMKPACLWNRPDNGDFGKEASLTGWGVLAQGSLDISPHLQAADVDIIDSKQCDELLENTHNRHWTGLMENQLCAGRLEGGVDA</sequence>
<proteinExistence type="predicted"/>
<evidence type="ECO:0000259" key="2">
    <source>
        <dbReference type="PROSITE" id="PS50240"/>
    </source>
</evidence>
<dbReference type="InterPro" id="IPR009003">
    <property type="entry name" value="Peptidase_S1_PA"/>
</dbReference>
<dbReference type="SUPFAM" id="SSF50494">
    <property type="entry name" value="Trypsin-like serine proteases"/>
    <property type="match status" value="1"/>
</dbReference>
<feature type="domain" description="Peptidase S1" evidence="2">
    <location>
        <begin position="13"/>
        <end position="129"/>
    </location>
</feature>
<reference evidence="3 4" key="1">
    <citation type="journal article" date="2015" name="Genome Biol. Evol.">
        <title>The genome of winter moth (Operophtera brumata) provides a genomic perspective on sexual dimorphism and phenology.</title>
        <authorList>
            <person name="Derks M.F."/>
            <person name="Smit S."/>
            <person name="Salis L."/>
            <person name="Schijlen E."/>
            <person name="Bossers A."/>
            <person name="Mateman C."/>
            <person name="Pijl A.S."/>
            <person name="de Ridder D."/>
            <person name="Groenen M.A."/>
            <person name="Visser M.E."/>
            <person name="Megens H.J."/>
        </authorList>
    </citation>
    <scope>NUCLEOTIDE SEQUENCE [LARGE SCALE GENOMIC DNA]</scope>
    <source>
        <strain evidence="3">WM2013NL</strain>
        <tissue evidence="3">Head and thorax</tissue>
    </source>
</reference>
<name>A0A0L7KPZ8_OPEBR</name>